<gene>
    <name evidence="1" type="ORF">PGLA1383_LOCUS25468</name>
    <name evidence="2" type="ORF">PGLA2088_LOCUS50564</name>
</gene>
<dbReference type="Gene3D" id="3.90.1720.10">
    <property type="entry name" value="endopeptidase domain like (from Nostoc punctiforme)"/>
    <property type="match status" value="1"/>
</dbReference>
<dbReference type="Proteomes" id="UP000626109">
    <property type="component" value="Unassembled WGS sequence"/>
</dbReference>
<evidence type="ECO:0000313" key="3">
    <source>
        <dbReference type="Proteomes" id="UP000626109"/>
    </source>
</evidence>
<protein>
    <submittedName>
        <fullName evidence="2">Uncharacterized protein</fullName>
    </submittedName>
</protein>
<dbReference type="EMBL" id="CAJNNW010037406">
    <property type="protein sequence ID" value="CAE8741597.1"/>
    <property type="molecule type" value="Genomic_DNA"/>
</dbReference>
<dbReference type="Proteomes" id="UP000654075">
    <property type="component" value="Unassembled WGS sequence"/>
</dbReference>
<dbReference type="SUPFAM" id="SSF54001">
    <property type="entry name" value="Cysteine proteinases"/>
    <property type="match status" value="1"/>
</dbReference>
<reference evidence="2" key="1">
    <citation type="submission" date="2021-02" db="EMBL/GenBank/DDBJ databases">
        <authorList>
            <person name="Dougan E. K."/>
            <person name="Rhodes N."/>
            <person name="Thang M."/>
            <person name="Chan C."/>
        </authorList>
    </citation>
    <scope>NUCLEOTIDE SEQUENCE</scope>
</reference>
<dbReference type="InterPro" id="IPR038765">
    <property type="entry name" value="Papain-like_cys_pep_sf"/>
</dbReference>
<accession>A0A813LYM2</accession>
<proteinExistence type="predicted"/>
<keyword evidence="4" id="KW-1185">Reference proteome</keyword>
<evidence type="ECO:0000313" key="4">
    <source>
        <dbReference type="Proteomes" id="UP000654075"/>
    </source>
</evidence>
<dbReference type="EMBL" id="CAJNNV010021856">
    <property type="protein sequence ID" value="CAE8607545.1"/>
    <property type="molecule type" value="Genomic_DNA"/>
</dbReference>
<dbReference type="InterPro" id="IPR024453">
    <property type="entry name" value="Peptidase_C92"/>
</dbReference>
<name>A0A813LYM2_POLGL</name>
<evidence type="ECO:0000313" key="2">
    <source>
        <dbReference type="EMBL" id="CAE8741597.1"/>
    </source>
</evidence>
<sequence length="278" mass="31192">MLHRSLARCAPLHSLRNAVSRTVAALQPGDLLFVEQQWDSSSSLDCAIRTVGTTTISWLEKRGASPVCRDTAVHVALVKDTGGEASIIEAARGVGVRQVPLPHFLHNFSRLGYRIFHGKVLGITQAQASRAVTFASEKCGRPYSEDYSEPNSANEMYYCSSLADYAYRNAVGSDLFFTKEPFPLIFEPRLFWEQYYEERGEVVPPWTGSNPTMLLHSPRVKYYETIFASFAASRRKLDELDSNVDLEEYMLALQEFASRPATSTPLLPIRRTGTTRLD</sequence>
<organism evidence="2 3">
    <name type="scientific">Polarella glacialis</name>
    <name type="common">Dinoflagellate</name>
    <dbReference type="NCBI Taxonomy" id="89957"/>
    <lineage>
        <taxon>Eukaryota</taxon>
        <taxon>Sar</taxon>
        <taxon>Alveolata</taxon>
        <taxon>Dinophyceae</taxon>
        <taxon>Suessiales</taxon>
        <taxon>Suessiaceae</taxon>
        <taxon>Polarella</taxon>
    </lineage>
</organism>
<evidence type="ECO:0000313" key="1">
    <source>
        <dbReference type="EMBL" id="CAE8607545.1"/>
    </source>
</evidence>
<dbReference type="Pfam" id="PF05708">
    <property type="entry name" value="Peptidase_C92"/>
    <property type="match status" value="1"/>
</dbReference>
<dbReference type="AlphaFoldDB" id="A0A813LYM2"/>
<comment type="caution">
    <text evidence="2">The sequence shown here is derived from an EMBL/GenBank/DDBJ whole genome shotgun (WGS) entry which is preliminary data.</text>
</comment>